<evidence type="ECO:0000259" key="1">
    <source>
        <dbReference type="PROSITE" id="PS50851"/>
    </source>
</evidence>
<evidence type="ECO:0000313" key="3">
    <source>
        <dbReference type="Proteomes" id="UP000031982"/>
    </source>
</evidence>
<dbReference type="InterPro" id="IPR036061">
    <property type="entry name" value="CheW-like_dom_sf"/>
</dbReference>
<dbReference type="Pfam" id="PF01584">
    <property type="entry name" value="CheW"/>
    <property type="match status" value="1"/>
</dbReference>
<name>A0ABR5B0U0_BACBA</name>
<accession>A0ABR5B0U0</accession>
<dbReference type="Gene3D" id="2.30.30.40">
    <property type="entry name" value="SH3 Domains"/>
    <property type="match status" value="1"/>
</dbReference>
<reference evidence="2 3" key="1">
    <citation type="submission" date="2015-01" db="EMBL/GenBank/DDBJ databases">
        <title>Genome Assembly of Bacillus badius MTCC 1458.</title>
        <authorList>
            <person name="Verma A."/>
            <person name="Khatri I."/>
            <person name="Mual P."/>
            <person name="Subramanian S."/>
            <person name="Krishnamurthi S."/>
        </authorList>
    </citation>
    <scope>NUCLEOTIDE SEQUENCE [LARGE SCALE GENOMIC DNA]</scope>
    <source>
        <strain evidence="2 3">MTCC 1458</strain>
    </source>
</reference>
<dbReference type="InterPro" id="IPR039315">
    <property type="entry name" value="CheW"/>
</dbReference>
<evidence type="ECO:0000313" key="2">
    <source>
        <dbReference type="EMBL" id="KIL80599.1"/>
    </source>
</evidence>
<dbReference type="SUPFAM" id="SSF50341">
    <property type="entry name" value="CheW-like"/>
    <property type="match status" value="1"/>
</dbReference>
<feature type="domain" description="CheW-like" evidence="1">
    <location>
        <begin position="9"/>
        <end position="145"/>
    </location>
</feature>
<sequence length="145" mass="16218">MSEIAAPSMIKVIAFQLMDKEYAFPVHQVQGIEKLIHITRVPGTVPFIKGVINLRGVVTPIIDLRNRFNLPEKEYDEQTRIIIASCDDIEVGLVVDSANDVLDIPKSIIEPQPDVVGAVEAEYITGVAKLEKRLLILLNLERVFK</sequence>
<proteinExistence type="predicted"/>
<dbReference type="InterPro" id="IPR002545">
    <property type="entry name" value="CheW-lke_dom"/>
</dbReference>
<gene>
    <name evidence="2" type="ORF">SD77_0447</name>
</gene>
<dbReference type="Proteomes" id="UP000031982">
    <property type="component" value="Unassembled WGS sequence"/>
</dbReference>
<dbReference type="RefSeq" id="WP_041100014.1">
    <property type="nucleotide sequence ID" value="NZ_BSSZ01000003.1"/>
</dbReference>
<dbReference type="EMBL" id="JXLP01000001">
    <property type="protein sequence ID" value="KIL80599.1"/>
    <property type="molecule type" value="Genomic_DNA"/>
</dbReference>
<dbReference type="CDD" id="cd00732">
    <property type="entry name" value="CheW"/>
    <property type="match status" value="1"/>
</dbReference>
<keyword evidence="3" id="KW-1185">Reference proteome</keyword>
<dbReference type="Gene3D" id="2.40.50.180">
    <property type="entry name" value="CheA-289, Domain 4"/>
    <property type="match status" value="1"/>
</dbReference>
<dbReference type="SMART" id="SM00260">
    <property type="entry name" value="CheW"/>
    <property type="match status" value="1"/>
</dbReference>
<dbReference type="PANTHER" id="PTHR22617:SF23">
    <property type="entry name" value="CHEMOTAXIS PROTEIN CHEW"/>
    <property type="match status" value="1"/>
</dbReference>
<organism evidence="2 3">
    <name type="scientific">Bacillus badius</name>
    <dbReference type="NCBI Taxonomy" id="1455"/>
    <lineage>
        <taxon>Bacteria</taxon>
        <taxon>Bacillati</taxon>
        <taxon>Bacillota</taxon>
        <taxon>Bacilli</taxon>
        <taxon>Bacillales</taxon>
        <taxon>Bacillaceae</taxon>
        <taxon>Pseudobacillus</taxon>
    </lineage>
</organism>
<dbReference type="PANTHER" id="PTHR22617">
    <property type="entry name" value="CHEMOTAXIS SENSOR HISTIDINE KINASE-RELATED"/>
    <property type="match status" value="1"/>
</dbReference>
<dbReference type="PROSITE" id="PS50851">
    <property type="entry name" value="CHEW"/>
    <property type="match status" value="1"/>
</dbReference>
<protein>
    <submittedName>
        <fullName evidence="2">Positive regulator of CheA protein activity (CheW)</fullName>
    </submittedName>
</protein>
<dbReference type="GeneID" id="92775545"/>
<comment type="caution">
    <text evidence="2">The sequence shown here is derived from an EMBL/GenBank/DDBJ whole genome shotgun (WGS) entry which is preliminary data.</text>
</comment>